<keyword evidence="2" id="KW-0496">Mitochondrion</keyword>
<sequence>MVNERRTSPWLRRKRDSSPHSTKEIIRILWGLVKANGPTPYLKDAFTAMQEGTNPLKATSPLD</sequence>
<proteinExistence type="predicted"/>
<dbReference type="AlphaFoldDB" id="A0A1Y0B3U6"/>
<protein>
    <submittedName>
        <fullName evidence="2">Uncharacterized protein</fullName>
    </submittedName>
</protein>
<organism evidence="2">
    <name type="scientific">Utricularia reniformis</name>
    <dbReference type="NCBI Taxonomy" id="192314"/>
    <lineage>
        <taxon>Eukaryota</taxon>
        <taxon>Viridiplantae</taxon>
        <taxon>Streptophyta</taxon>
        <taxon>Embryophyta</taxon>
        <taxon>Tracheophyta</taxon>
        <taxon>Spermatophyta</taxon>
        <taxon>Magnoliopsida</taxon>
        <taxon>eudicotyledons</taxon>
        <taxon>Gunneridae</taxon>
        <taxon>Pentapetalae</taxon>
        <taxon>asterids</taxon>
        <taxon>lamiids</taxon>
        <taxon>Lamiales</taxon>
        <taxon>Lentibulariaceae</taxon>
        <taxon>Utricularia</taxon>
    </lineage>
</organism>
<accession>A0A1Y0B3U6</accession>
<dbReference type="EMBL" id="KY774314">
    <property type="protein sequence ID" value="ART31999.1"/>
    <property type="molecule type" value="Genomic_DNA"/>
</dbReference>
<geneLocation type="mitochondrion" evidence="2"/>
<evidence type="ECO:0000256" key="1">
    <source>
        <dbReference type="SAM" id="MobiDB-lite"/>
    </source>
</evidence>
<name>A0A1Y0B3U6_9LAMI</name>
<evidence type="ECO:0000313" key="2">
    <source>
        <dbReference type="EMBL" id="ART31999.1"/>
    </source>
</evidence>
<gene>
    <name evidence="2" type="ORF">AEK19_MT1828</name>
</gene>
<feature type="region of interest" description="Disordered" evidence="1">
    <location>
        <begin position="1"/>
        <end position="21"/>
    </location>
</feature>
<reference evidence="2" key="1">
    <citation type="submission" date="2017-03" db="EMBL/GenBank/DDBJ databases">
        <title>The mitochondrial genome of the carnivorous plant Utricularia reniformis (Lentibulariaceae): structure, comparative analysis and evolutionary landmarks.</title>
        <authorList>
            <person name="Silva S.R."/>
            <person name="Alvarenga D.O."/>
            <person name="Michael T.P."/>
            <person name="Miranda V.F.O."/>
            <person name="Varani A.M."/>
        </authorList>
    </citation>
    <scope>NUCLEOTIDE SEQUENCE</scope>
</reference>